<dbReference type="EMBL" id="CDMZ01002927">
    <property type="protein sequence ID" value="CEM44432.1"/>
    <property type="molecule type" value="Genomic_DNA"/>
</dbReference>
<sequence length="307" mass="34859">MATASAYCRTYSMMFASSVRPKTPTVFASIPLIVTHPWGASFLGPMGFDQAKLDDVMDNFREFLKACGDWSEKEIKEIILEDLDSYFNQEGLDGFMDRVEEVADWSPLTWWAETGIASWKYSCLGKAAKILFRLRVASGMIERRFSTAEFVIKKRCNRLSEVRANKFINILARLKQQERFSGRGKKVSLSGNSEVPDRSLLSLPERWAVEEVFEAMEGEDEEDDVLSLQGKNEEEEEGERGEGEEAEQEKEESGEEEEEKGEGGEEEEEDEEEGEPGGGEGEESEEESEEEEEERGEDEEEEVGERC</sequence>
<gene>
    <name evidence="2" type="ORF">Cvel_28349</name>
</gene>
<evidence type="ECO:0000313" key="2">
    <source>
        <dbReference type="EMBL" id="CEM44432.1"/>
    </source>
</evidence>
<feature type="compositionally biased region" description="Acidic residues" evidence="1">
    <location>
        <begin position="216"/>
        <end position="225"/>
    </location>
</feature>
<dbReference type="AlphaFoldDB" id="A0A0G4HK46"/>
<proteinExistence type="predicted"/>
<protein>
    <recommendedName>
        <fullName evidence="3">HAT C-terminal dimerisation domain-containing protein</fullName>
    </recommendedName>
</protein>
<organism evidence="2">
    <name type="scientific">Chromera velia CCMP2878</name>
    <dbReference type="NCBI Taxonomy" id="1169474"/>
    <lineage>
        <taxon>Eukaryota</taxon>
        <taxon>Sar</taxon>
        <taxon>Alveolata</taxon>
        <taxon>Colpodellida</taxon>
        <taxon>Chromeraceae</taxon>
        <taxon>Chromera</taxon>
    </lineage>
</organism>
<feature type="region of interest" description="Disordered" evidence="1">
    <location>
        <begin position="216"/>
        <end position="307"/>
    </location>
</feature>
<dbReference type="VEuPathDB" id="CryptoDB:Cvel_28349"/>
<evidence type="ECO:0000256" key="1">
    <source>
        <dbReference type="SAM" id="MobiDB-lite"/>
    </source>
</evidence>
<dbReference type="InterPro" id="IPR012337">
    <property type="entry name" value="RNaseH-like_sf"/>
</dbReference>
<feature type="compositionally biased region" description="Acidic residues" evidence="1">
    <location>
        <begin position="233"/>
        <end position="307"/>
    </location>
</feature>
<dbReference type="SUPFAM" id="SSF53098">
    <property type="entry name" value="Ribonuclease H-like"/>
    <property type="match status" value="1"/>
</dbReference>
<evidence type="ECO:0008006" key="3">
    <source>
        <dbReference type="Google" id="ProtNLM"/>
    </source>
</evidence>
<accession>A0A0G4HK46</accession>
<name>A0A0G4HK46_9ALVE</name>
<reference evidence="2" key="1">
    <citation type="submission" date="2014-11" db="EMBL/GenBank/DDBJ databases">
        <authorList>
            <person name="Otto D Thomas"/>
            <person name="Naeem Raeece"/>
        </authorList>
    </citation>
    <scope>NUCLEOTIDE SEQUENCE</scope>
</reference>